<reference evidence="1" key="1">
    <citation type="submission" date="2021-01" db="EMBL/GenBank/DDBJ databases">
        <authorList>
            <consortium name="Genoscope - CEA"/>
            <person name="William W."/>
        </authorList>
    </citation>
    <scope>NUCLEOTIDE SEQUENCE</scope>
</reference>
<proteinExistence type="predicted"/>
<evidence type="ECO:0000313" key="1">
    <source>
        <dbReference type="EMBL" id="CAD8048729.1"/>
    </source>
</evidence>
<sequence length="81" mass="9942">MLLMPLQKIMKMDYIIIQRLQILKIRQSIPYLWHLNFLDSLNIYYQDNLETDNYLIELFFQIAGKMQICFLVQQQQNQKED</sequence>
<accession>A0A8S1K215</accession>
<gene>
    <name evidence="1" type="ORF">PPRIM_AZ9-3.1.T0130053</name>
</gene>
<dbReference type="EMBL" id="CAJJDM010000010">
    <property type="protein sequence ID" value="CAD8048729.1"/>
    <property type="molecule type" value="Genomic_DNA"/>
</dbReference>
<dbReference type="AlphaFoldDB" id="A0A8S1K215"/>
<name>A0A8S1K215_PARPR</name>
<comment type="caution">
    <text evidence="1">The sequence shown here is derived from an EMBL/GenBank/DDBJ whole genome shotgun (WGS) entry which is preliminary data.</text>
</comment>
<protein>
    <submittedName>
        <fullName evidence="1">Uncharacterized protein</fullName>
    </submittedName>
</protein>
<evidence type="ECO:0000313" key="2">
    <source>
        <dbReference type="Proteomes" id="UP000688137"/>
    </source>
</evidence>
<dbReference type="Proteomes" id="UP000688137">
    <property type="component" value="Unassembled WGS sequence"/>
</dbReference>
<keyword evidence="2" id="KW-1185">Reference proteome</keyword>
<organism evidence="1 2">
    <name type="scientific">Paramecium primaurelia</name>
    <dbReference type="NCBI Taxonomy" id="5886"/>
    <lineage>
        <taxon>Eukaryota</taxon>
        <taxon>Sar</taxon>
        <taxon>Alveolata</taxon>
        <taxon>Ciliophora</taxon>
        <taxon>Intramacronucleata</taxon>
        <taxon>Oligohymenophorea</taxon>
        <taxon>Peniculida</taxon>
        <taxon>Parameciidae</taxon>
        <taxon>Paramecium</taxon>
    </lineage>
</organism>